<name>A0ABU9CP27_9BURK</name>
<evidence type="ECO:0000256" key="1">
    <source>
        <dbReference type="SAM" id="MobiDB-lite"/>
    </source>
</evidence>
<comment type="caution">
    <text evidence="2">The sequence shown here is derived from an EMBL/GenBank/DDBJ whole genome shotgun (WGS) entry which is preliminary data.</text>
</comment>
<proteinExistence type="predicted"/>
<feature type="region of interest" description="Disordered" evidence="1">
    <location>
        <begin position="43"/>
        <end position="63"/>
    </location>
</feature>
<sequence>MVDDLAFFSSFECLFAREVAADRLCTGQERRSRWIVLDLIDMPAQQPSDGGNAARQQAAPRRP</sequence>
<evidence type="ECO:0000313" key="2">
    <source>
        <dbReference type="EMBL" id="MEK8053577.1"/>
    </source>
</evidence>
<keyword evidence="3" id="KW-1185">Reference proteome</keyword>
<dbReference type="RefSeq" id="WP_341413323.1">
    <property type="nucleotide sequence ID" value="NZ_JBBUTH010000012.1"/>
</dbReference>
<dbReference type="Proteomes" id="UP001365405">
    <property type="component" value="Unassembled WGS sequence"/>
</dbReference>
<accession>A0ABU9CP27</accession>
<protein>
    <submittedName>
        <fullName evidence="2">Uncharacterized protein</fullName>
    </submittedName>
</protein>
<evidence type="ECO:0000313" key="3">
    <source>
        <dbReference type="Proteomes" id="UP001365405"/>
    </source>
</evidence>
<dbReference type="EMBL" id="JBBUTH010000012">
    <property type="protein sequence ID" value="MEK8053577.1"/>
    <property type="molecule type" value="Genomic_DNA"/>
</dbReference>
<feature type="compositionally biased region" description="Low complexity" evidence="1">
    <location>
        <begin position="53"/>
        <end position="63"/>
    </location>
</feature>
<gene>
    <name evidence="2" type="ORF">AACH10_25195</name>
</gene>
<reference evidence="2 3" key="1">
    <citation type="submission" date="2024-04" db="EMBL/GenBank/DDBJ databases">
        <title>Novel species of the genus Ideonella isolated from streams.</title>
        <authorList>
            <person name="Lu H."/>
        </authorList>
    </citation>
    <scope>NUCLEOTIDE SEQUENCE [LARGE SCALE GENOMIC DNA]</scope>
    <source>
        <strain evidence="2 3">DXS22W</strain>
    </source>
</reference>
<organism evidence="2 3">
    <name type="scientific">Pseudaquabacterium inlustre</name>
    <dbReference type="NCBI Taxonomy" id="2984192"/>
    <lineage>
        <taxon>Bacteria</taxon>
        <taxon>Pseudomonadati</taxon>
        <taxon>Pseudomonadota</taxon>
        <taxon>Betaproteobacteria</taxon>
        <taxon>Burkholderiales</taxon>
        <taxon>Sphaerotilaceae</taxon>
        <taxon>Pseudaquabacterium</taxon>
    </lineage>
</organism>